<evidence type="ECO:0000256" key="1">
    <source>
        <dbReference type="ARBA" id="ARBA00022723"/>
    </source>
</evidence>
<dbReference type="HOGENOM" id="CLU_1504013_0_0_1"/>
<dbReference type="AlphaFoldDB" id="A0A0C3BV18"/>
<keyword evidence="3" id="KW-0862">Zinc</keyword>
<protein>
    <recommendedName>
        <fullName evidence="5">MYND-type domain-containing protein</fullName>
    </recommendedName>
</protein>
<dbReference type="Pfam" id="PF01753">
    <property type="entry name" value="zf-MYND"/>
    <property type="match status" value="1"/>
</dbReference>
<keyword evidence="7" id="KW-1185">Reference proteome</keyword>
<name>A0A0C3BV18_PILCF</name>
<evidence type="ECO:0000256" key="4">
    <source>
        <dbReference type="PROSITE-ProRule" id="PRU00134"/>
    </source>
</evidence>
<dbReference type="Gene3D" id="6.10.140.2220">
    <property type="match status" value="1"/>
</dbReference>
<reference evidence="7" key="2">
    <citation type="submission" date="2015-01" db="EMBL/GenBank/DDBJ databases">
        <title>Evolutionary Origins and Diversification of the Mycorrhizal Mutualists.</title>
        <authorList>
            <consortium name="DOE Joint Genome Institute"/>
            <consortium name="Mycorrhizal Genomics Consortium"/>
            <person name="Kohler A."/>
            <person name="Kuo A."/>
            <person name="Nagy L.G."/>
            <person name="Floudas D."/>
            <person name="Copeland A."/>
            <person name="Barry K.W."/>
            <person name="Cichocki N."/>
            <person name="Veneault-Fourrey C."/>
            <person name="LaButti K."/>
            <person name="Lindquist E.A."/>
            <person name="Lipzen A."/>
            <person name="Lundell T."/>
            <person name="Morin E."/>
            <person name="Murat C."/>
            <person name="Riley R."/>
            <person name="Ohm R."/>
            <person name="Sun H."/>
            <person name="Tunlid A."/>
            <person name="Henrissat B."/>
            <person name="Grigoriev I.V."/>
            <person name="Hibbett D.S."/>
            <person name="Martin F."/>
        </authorList>
    </citation>
    <scope>NUCLEOTIDE SEQUENCE [LARGE SCALE GENOMIC DNA]</scope>
    <source>
        <strain evidence="7">F 1598</strain>
    </source>
</reference>
<dbReference type="InterPro" id="IPR002893">
    <property type="entry name" value="Znf_MYND"/>
</dbReference>
<evidence type="ECO:0000313" key="6">
    <source>
        <dbReference type="EMBL" id="KIM90403.1"/>
    </source>
</evidence>
<proteinExistence type="predicted"/>
<dbReference type="SUPFAM" id="SSF144232">
    <property type="entry name" value="HIT/MYND zinc finger-like"/>
    <property type="match status" value="1"/>
</dbReference>
<dbReference type="GO" id="GO:0008270">
    <property type="term" value="F:zinc ion binding"/>
    <property type="evidence" value="ECO:0007669"/>
    <property type="project" value="UniProtKB-KW"/>
</dbReference>
<gene>
    <name evidence="6" type="ORF">PILCRDRAFT_812141</name>
</gene>
<dbReference type="OrthoDB" id="432970at2759"/>
<feature type="domain" description="MYND-type" evidence="5">
    <location>
        <begin position="133"/>
        <end position="174"/>
    </location>
</feature>
<accession>A0A0C3BV18</accession>
<keyword evidence="1" id="KW-0479">Metal-binding</keyword>
<keyword evidence="2 4" id="KW-0863">Zinc-finger</keyword>
<evidence type="ECO:0000313" key="7">
    <source>
        <dbReference type="Proteomes" id="UP000054166"/>
    </source>
</evidence>
<dbReference type="InParanoid" id="A0A0C3BV18"/>
<sequence>MTSSSSVAEGGKRLPRIMAERIVEYGPIWLNRDQTRPIDYGMYEGCIHKAVATHMLLVIAAKGQGIPETIKTKLVRWLDIWAAYDSWSYMAPGDNMPVACSTLSNVLKYGDDALKSFVKQRRRALKCVEVCALPTCNAETNLKTCARCKTVAYCSTAHQRSHWNHAVARHKTCCYETEY</sequence>
<organism evidence="6 7">
    <name type="scientific">Piloderma croceum (strain F 1598)</name>
    <dbReference type="NCBI Taxonomy" id="765440"/>
    <lineage>
        <taxon>Eukaryota</taxon>
        <taxon>Fungi</taxon>
        <taxon>Dikarya</taxon>
        <taxon>Basidiomycota</taxon>
        <taxon>Agaricomycotina</taxon>
        <taxon>Agaricomycetes</taxon>
        <taxon>Agaricomycetidae</taxon>
        <taxon>Atheliales</taxon>
        <taxon>Atheliaceae</taxon>
        <taxon>Piloderma</taxon>
    </lineage>
</organism>
<dbReference type="Proteomes" id="UP000054166">
    <property type="component" value="Unassembled WGS sequence"/>
</dbReference>
<evidence type="ECO:0000259" key="5">
    <source>
        <dbReference type="PROSITE" id="PS50865"/>
    </source>
</evidence>
<dbReference type="PROSITE" id="PS50865">
    <property type="entry name" value="ZF_MYND_2"/>
    <property type="match status" value="1"/>
</dbReference>
<evidence type="ECO:0000256" key="2">
    <source>
        <dbReference type="ARBA" id="ARBA00022771"/>
    </source>
</evidence>
<reference evidence="6 7" key="1">
    <citation type="submission" date="2014-04" db="EMBL/GenBank/DDBJ databases">
        <authorList>
            <consortium name="DOE Joint Genome Institute"/>
            <person name="Kuo A."/>
            <person name="Tarkka M."/>
            <person name="Buscot F."/>
            <person name="Kohler A."/>
            <person name="Nagy L.G."/>
            <person name="Floudas D."/>
            <person name="Copeland A."/>
            <person name="Barry K.W."/>
            <person name="Cichocki N."/>
            <person name="Veneault-Fourrey C."/>
            <person name="LaButti K."/>
            <person name="Lindquist E.A."/>
            <person name="Lipzen A."/>
            <person name="Lundell T."/>
            <person name="Morin E."/>
            <person name="Murat C."/>
            <person name="Sun H."/>
            <person name="Tunlid A."/>
            <person name="Henrissat B."/>
            <person name="Grigoriev I.V."/>
            <person name="Hibbett D.S."/>
            <person name="Martin F."/>
            <person name="Nordberg H.P."/>
            <person name="Cantor M.N."/>
            <person name="Hua S.X."/>
        </authorList>
    </citation>
    <scope>NUCLEOTIDE SEQUENCE [LARGE SCALE GENOMIC DNA]</scope>
    <source>
        <strain evidence="6 7">F 1598</strain>
    </source>
</reference>
<dbReference type="EMBL" id="KN832973">
    <property type="protein sequence ID" value="KIM90403.1"/>
    <property type="molecule type" value="Genomic_DNA"/>
</dbReference>
<evidence type="ECO:0000256" key="3">
    <source>
        <dbReference type="ARBA" id="ARBA00022833"/>
    </source>
</evidence>